<comment type="similarity">
    <text evidence="1 7">Belongs to the glycosyl hydrolase 67 family.</text>
</comment>
<evidence type="ECO:0000313" key="13">
    <source>
        <dbReference type="Proteomes" id="UP000238176"/>
    </source>
</evidence>
<dbReference type="InterPro" id="IPR008979">
    <property type="entry name" value="Galactose-bd-like_sf"/>
</dbReference>
<keyword evidence="13" id="KW-1185">Reference proteome</keyword>
<dbReference type="Pfam" id="PF03648">
    <property type="entry name" value="Glyco_hydro_67N"/>
    <property type="match status" value="1"/>
</dbReference>
<keyword evidence="4 7" id="KW-0119">Carbohydrate metabolism</keyword>
<comment type="catalytic activity">
    <reaction evidence="7">
        <text>Hydrolysis of (1-&gt;2)-alpha-D-(4-O-methyl)glucuronosyl links in the main chain of hardwood xylans.</text>
        <dbReference type="EC" id="3.2.1.131"/>
    </reaction>
</comment>
<keyword evidence="3 7" id="KW-0378">Hydrolase</keyword>
<evidence type="ECO:0000259" key="9">
    <source>
        <dbReference type="Pfam" id="PF03648"/>
    </source>
</evidence>
<dbReference type="Proteomes" id="UP000238176">
    <property type="component" value="Unassembled WGS sequence"/>
</dbReference>
<dbReference type="PANTHER" id="PTHR39207">
    <property type="entry name" value="ALPHA-GLUCURONIDASE A"/>
    <property type="match status" value="1"/>
</dbReference>
<dbReference type="OrthoDB" id="339499at2"/>
<keyword evidence="2 7" id="KW-0858">Xylan degradation</keyword>
<dbReference type="GO" id="GO:0005576">
    <property type="term" value="C:extracellular region"/>
    <property type="evidence" value="ECO:0007669"/>
    <property type="project" value="InterPro"/>
</dbReference>
<evidence type="ECO:0000256" key="7">
    <source>
        <dbReference type="RuleBase" id="RU361198"/>
    </source>
</evidence>
<dbReference type="AlphaFoldDB" id="A0A2T0UPK6"/>
<accession>A0A2T0UPK6</accession>
<feature type="domain" description="Glycosyl hydrolase family 67 C-terminal" evidence="10">
    <location>
        <begin position="492"/>
        <end position="708"/>
    </location>
</feature>
<evidence type="ECO:0000259" key="10">
    <source>
        <dbReference type="Pfam" id="PF07477"/>
    </source>
</evidence>
<comment type="caution">
    <text evidence="12">The sequence shown here is derived from an EMBL/GenBank/DDBJ whole genome shotgun (WGS) entry which is preliminary data.</text>
</comment>
<dbReference type="Gene3D" id="3.30.379.10">
    <property type="entry name" value="Chitobiase/beta-hexosaminidase domain 2-like"/>
    <property type="match status" value="1"/>
</dbReference>
<dbReference type="RefSeq" id="WP_106363704.1">
    <property type="nucleotide sequence ID" value="NZ_PVTJ01000003.1"/>
</dbReference>
<evidence type="ECO:0000256" key="2">
    <source>
        <dbReference type="ARBA" id="ARBA00022651"/>
    </source>
</evidence>
<evidence type="ECO:0000259" key="11">
    <source>
        <dbReference type="Pfam" id="PF07488"/>
    </source>
</evidence>
<dbReference type="GO" id="GO:0046559">
    <property type="term" value="F:alpha-glucuronidase activity"/>
    <property type="evidence" value="ECO:0007669"/>
    <property type="project" value="InterPro"/>
</dbReference>
<dbReference type="InterPro" id="IPR005154">
    <property type="entry name" value="Glyco_hydro_67_aGlcAse_N"/>
</dbReference>
<evidence type="ECO:0000256" key="5">
    <source>
        <dbReference type="ARBA" id="ARBA00023295"/>
    </source>
</evidence>
<keyword evidence="8" id="KW-0732">Signal</keyword>
<dbReference type="Pfam" id="PF07488">
    <property type="entry name" value="Glyco_hydro_67M"/>
    <property type="match status" value="1"/>
</dbReference>
<dbReference type="PROSITE" id="PS51318">
    <property type="entry name" value="TAT"/>
    <property type="match status" value="1"/>
</dbReference>
<dbReference type="InterPro" id="IPR037054">
    <property type="entry name" value="A-glucoronidase_C_sf"/>
</dbReference>
<evidence type="ECO:0000256" key="6">
    <source>
        <dbReference type="ARBA" id="ARBA00023326"/>
    </source>
</evidence>
<feature type="domain" description="Glycosyl hydrolase family 67 catalytic" evidence="11">
    <location>
        <begin position="172"/>
        <end position="482"/>
    </location>
</feature>
<evidence type="ECO:0000256" key="1">
    <source>
        <dbReference type="ARBA" id="ARBA00008833"/>
    </source>
</evidence>
<evidence type="ECO:0000256" key="3">
    <source>
        <dbReference type="ARBA" id="ARBA00022801"/>
    </source>
</evidence>
<dbReference type="SUPFAM" id="SSF49785">
    <property type="entry name" value="Galactose-binding domain-like"/>
    <property type="match status" value="2"/>
</dbReference>
<gene>
    <name evidence="12" type="ORF">B0I28_103272</name>
</gene>
<dbReference type="SUPFAM" id="SSF55545">
    <property type="entry name" value="beta-N-acetylhexosaminidase-like domain"/>
    <property type="match status" value="1"/>
</dbReference>
<dbReference type="PANTHER" id="PTHR39207:SF1">
    <property type="entry name" value="ALPHA-GLUCURONIDASE A"/>
    <property type="match status" value="1"/>
</dbReference>
<proteinExistence type="inferred from homology"/>
<feature type="chain" id="PRO_5015665462" description="Xylan alpha-1,2-glucuronidase" evidence="8">
    <location>
        <begin position="40"/>
        <end position="1211"/>
    </location>
</feature>
<evidence type="ECO:0000256" key="4">
    <source>
        <dbReference type="ARBA" id="ARBA00023277"/>
    </source>
</evidence>
<dbReference type="EMBL" id="PVTJ01000003">
    <property type="protein sequence ID" value="PRY59798.1"/>
    <property type="molecule type" value="Genomic_DNA"/>
</dbReference>
<evidence type="ECO:0000256" key="8">
    <source>
        <dbReference type="SAM" id="SignalP"/>
    </source>
</evidence>
<organism evidence="12 13">
    <name type="scientific">Glycomyces artemisiae</name>
    <dbReference type="NCBI Taxonomy" id="1076443"/>
    <lineage>
        <taxon>Bacteria</taxon>
        <taxon>Bacillati</taxon>
        <taxon>Actinomycetota</taxon>
        <taxon>Actinomycetes</taxon>
        <taxon>Glycomycetales</taxon>
        <taxon>Glycomycetaceae</taxon>
        <taxon>Glycomyces</taxon>
    </lineage>
</organism>
<sequence>MTSPHGPGRPTRRGLLRTGTLTAGALAFATAVSPWAAQAQETPGPDGPLWLRYRPPSDPGLLAQFRAAFKRVAAFGDDPRIANAEAEVRRALTGLTGTEPASGWSGEHGTLVIGTADASPHLRIDDADALGPEGFAIRVERSGRRVKRVIVAANAPAGVLYGVFHLIRLLQNGIAPADLDATETPDLKLRMLNHWDNLDGSVERGYAGRSIFDWDALPEISQRMTDYARLTASIGINAAVLNNVNADAAFIDAPMLAKLAPLCAMLATWGISPWLSLNYASPIVLTADDEDPITTADPADPQVQDWWAAKITEVKAAIPALGGFLVKANSEGRPGPLDYGRTHADGANMLARAVAPHEGLIVWRSFVHEDFGDWAEYQHRVFAPLDGEFDDNVIVQTKNGPIDFQVREPVHPLFGTLRNTNQMAELQITQEYTGQAGHAVYLAPMWREVLDFPTGGPGTGPTVAEIMAADRAGLAGVSNFGAGTPDDPGNWTGYDLGAANSYAFGRLAWSTRADPADLAAEWIRMTFGLGPDDTAAVAGILLDSWRTYEDYTSPLGMGYLSNPGGAHFDPDPVGTVTQSHHSTGAGTGFDRTVTTGTGFTGLYPDAWTEVYEDLDTVPDELLLFMHWVPYDHRLRSGATVIQHLYDTHFLGVERVREFADAWAGLAGRVDPERFAAVADAFAAQIGHATTWRDAIVAFFFDLGRVLDEDRSWTQVAVPGERVLVGGWGNRVAVEVTNASGEARELTARLAPAEGDWGAAVLDVPSRETATAVLPVEPPLNGWEGPVEVAITPEGTVLGGRGLRFLVAPAGQRCHLALDAGTDGSPVQPGYRRLTPATTWSEAQGFGWISGPTPNGRDRNVLEPLTADLVGHASACTLRITVPAGRHTAQLLIGDRGARCRPFTITAGDSETTTPDLPSGSFAWVDLDLDGGGPVDLRFEGIDDWWKLAALVIPDPDAPLPPVRVHAATAEPVWWTGGTYEILAAVANSGDADAEVRVEVAVPDGWASEPVTVTVAAESEQDIAVPVTAGPDPAIKRLALTVHADGTELETGRLVEVVAAPDPSGAALALDAGPDAESVLPGYAALTPESDWDADRGYGWNGPRPDARDRRNTDLLRRDLVVATVERTLDLAIPAGPHRVWILTGDPLTDSAVTVVSEGGAELGRSGPATLPSRAMTWFSFDLDGGRTASLTLTGSGLNQMWRIAALAVLPQ</sequence>
<dbReference type="Gene3D" id="3.20.20.80">
    <property type="entry name" value="Glycosidases"/>
    <property type="match status" value="1"/>
</dbReference>
<dbReference type="InterPro" id="IPR011099">
    <property type="entry name" value="Glyco_hydro_67_C"/>
</dbReference>
<dbReference type="InterPro" id="IPR011100">
    <property type="entry name" value="Glyco_hydro_67_cat"/>
</dbReference>
<feature type="domain" description="Alpha glucuronidase N-terminal" evidence="9">
    <location>
        <begin position="49"/>
        <end position="166"/>
    </location>
</feature>
<dbReference type="InterPro" id="IPR017853">
    <property type="entry name" value="GH"/>
</dbReference>
<keyword evidence="6 7" id="KW-0624">Polysaccharide degradation</keyword>
<dbReference type="Gene3D" id="3.90.1330.10">
    <property type="entry name" value="Alpha-glucuronidase, C-terminal domain"/>
    <property type="match status" value="1"/>
</dbReference>
<comment type="subunit">
    <text evidence="7">Homodimer.</text>
</comment>
<protein>
    <recommendedName>
        <fullName evidence="7">Xylan alpha-1,2-glucuronidase</fullName>
        <ecNumber evidence="7">3.2.1.131</ecNumber>
    </recommendedName>
</protein>
<dbReference type="InterPro" id="IPR029018">
    <property type="entry name" value="Hex-like_dom2"/>
</dbReference>
<keyword evidence="5 7" id="KW-0326">Glycosidase</keyword>
<dbReference type="Gene3D" id="2.60.120.430">
    <property type="entry name" value="Galactose-binding lectin"/>
    <property type="match status" value="2"/>
</dbReference>
<evidence type="ECO:0000313" key="12">
    <source>
        <dbReference type="EMBL" id="PRY59798.1"/>
    </source>
</evidence>
<feature type="signal peptide" evidence="8">
    <location>
        <begin position="1"/>
        <end position="39"/>
    </location>
</feature>
<dbReference type="GO" id="GO:0033939">
    <property type="term" value="F:xylan alpha-1,2-glucuronosidase activity"/>
    <property type="evidence" value="ECO:0007669"/>
    <property type="project" value="UniProtKB-EC"/>
</dbReference>
<dbReference type="EC" id="3.2.1.131" evidence="7"/>
<dbReference type="GO" id="GO:0045493">
    <property type="term" value="P:xylan catabolic process"/>
    <property type="evidence" value="ECO:0007669"/>
    <property type="project" value="UniProtKB-KW"/>
</dbReference>
<name>A0A2T0UPK6_9ACTN</name>
<dbReference type="SUPFAM" id="SSF51445">
    <property type="entry name" value="(Trans)glycosidases"/>
    <property type="match status" value="1"/>
</dbReference>
<reference evidence="12 13" key="1">
    <citation type="submission" date="2018-03" db="EMBL/GenBank/DDBJ databases">
        <title>Genomic Encyclopedia of Type Strains, Phase III (KMG-III): the genomes of soil and plant-associated and newly described type strains.</title>
        <authorList>
            <person name="Whitman W."/>
        </authorList>
    </citation>
    <scope>NUCLEOTIDE SEQUENCE [LARGE SCALE GENOMIC DNA]</scope>
    <source>
        <strain evidence="12 13">CGMCC 4.7067</strain>
    </source>
</reference>
<dbReference type="InterPro" id="IPR006311">
    <property type="entry name" value="TAT_signal"/>
</dbReference>
<dbReference type="Pfam" id="PF07477">
    <property type="entry name" value="Glyco_hydro_67C"/>
    <property type="match status" value="1"/>
</dbReference>